<feature type="transmembrane region" description="Helical" evidence="7">
    <location>
        <begin position="495"/>
        <end position="515"/>
    </location>
</feature>
<keyword evidence="2" id="KW-0813">Transport</keyword>
<organism evidence="8 9">
    <name type="scientific">Fasciolopsis buskii</name>
    <dbReference type="NCBI Taxonomy" id="27845"/>
    <lineage>
        <taxon>Eukaryota</taxon>
        <taxon>Metazoa</taxon>
        <taxon>Spiralia</taxon>
        <taxon>Lophotrochozoa</taxon>
        <taxon>Platyhelminthes</taxon>
        <taxon>Trematoda</taxon>
        <taxon>Digenea</taxon>
        <taxon>Plagiorchiida</taxon>
        <taxon>Echinostomata</taxon>
        <taxon>Echinostomatoidea</taxon>
        <taxon>Fasciolidae</taxon>
        <taxon>Fasciolopsis</taxon>
    </lineage>
</organism>
<feature type="transmembrane region" description="Helical" evidence="7">
    <location>
        <begin position="309"/>
        <end position="326"/>
    </location>
</feature>
<feature type="transmembrane region" description="Helical" evidence="7">
    <location>
        <begin position="452"/>
        <end position="475"/>
    </location>
</feature>
<dbReference type="GO" id="GO:0046872">
    <property type="term" value="F:metal ion binding"/>
    <property type="evidence" value="ECO:0007669"/>
    <property type="project" value="UniProtKB-KW"/>
</dbReference>
<name>A0A8E0S618_9TREM</name>
<feature type="transmembrane region" description="Helical" evidence="7">
    <location>
        <begin position="411"/>
        <end position="431"/>
    </location>
</feature>
<dbReference type="InterPro" id="IPR037272">
    <property type="entry name" value="SNS_sf"/>
</dbReference>
<feature type="non-terminal residue" evidence="8">
    <location>
        <position position="569"/>
    </location>
</feature>
<feature type="transmembrane region" description="Helical" evidence="7">
    <location>
        <begin position="154"/>
        <end position="178"/>
    </location>
</feature>
<dbReference type="Pfam" id="PF00209">
    <property type="entry name" value="SNF"/>
    <property type="match status" value="1"/>
</dbReference>
<dbReference type="PANTHER" id="PTHR42948">
    <property type="entry name" value="TRANSPORTER"/>
    <property type="match status" value="1"/>
</dbReference>
<evidence type="ECO:0000313" key="9">
    <source>
        <dbReference type="Proteomes" id="UP000728185"/>
    </source>
</evidence>
<feature type="transmembrane region" description="Helical" evidence="7">
    <location>
        <begin position="226"/>
        <end position="246"/>
    </location>
</feature>
<dbReference type="Proteomes" id="UP000728185">
    <property type="component" value="Unassembled WGS sequence"/>
</dbReference>
<keyword evidence="6" id="KW-0479">Metal-binding</keyword>
<feature type="transmembrane region" description="Helical" evidence="7">
    <location>
        <begin position="267"/>
        <end position="289"/>
    </location>
</feature>
<evidence type="ECO:0000256" key="5">
    <source>
        <dbReference type="ARBA" id="ARBA00023136"/>
    </source>
</evidence>
<feature type="binding site" evidence="6">
    <location>
        <position position="269"/>
    </location>
    <ligand>
        <name>Na(+)</name>
        <dbReference type="ChEBI" id="CHEBI:29101"/>
        <label>1</label>
    </ligand>
</feature>
<reference evidence="8" key="1">
    <citation type="submission" date="2019-05" db="EMBL/GenBank/DDBJ databases">
        <title>Annotation for the trematode Fasciolopsis buski.</title>
        <authorList>
            <person name="Choi Y.-J."/>
        </authorList>
    </citation>
    <scope>NUCLEOTIDE SEQUENCE</scope>
    <source>
        <strain evidence="8">HT</strain>
        <tissue evidence="8">Whole worm</tissue>
    </source>
</reference>
<keyword evidence="6" id="KW-0915">Sodium</keyword>
<keyword evidence="9" id="KW-1185">Reference proteome</keyword>
<comment type="subcellular location">
    <subcellularLocation>
        <location evidence="1">Membrane</location>
        <topology evidence="1">Multi-pass membrane protein</topology>
    </subcellularLocation>
</comment>
<evidence type="ECO:0000256" key="1">
    <source>
        <dbReference type="ARBA" id="ARBA00004141"/>
    </source>
</evidence>
<evidence type="ECO:0000313" key="8">
    <source>
        <dbReference type="EMBL" id="KAA0197961.1"/>
    </source>
</evidence>
<sequence length="569" mass="63515">YAQNLPIFSLSCSPYLIRHSSHWHAANSLAKPNLAMELADAAALGNGAKGAIRGCQWHTSPSLLGGVSTICTSLARCQAFLSTKRPVLRFSTSMPGIQQQDLVSGSLYEISLNAEPFQLDFYRWNFFLSAHGLSPFKRSMQLCISFRFIRQDSYWPVLTHVIAVVIVGVAIFGGINWIEKANMILVPMLLGILVFTFSWSLTRTYADVGIVFLFTPDWSSMLKPSLWVAAASQNAFDTGAAMALFISYSAYFTRKNGAVRFGFSIPIVNNMVSLLCAITIFATVFSTLIQTSPTLTRSGILEIMQQNGPGSTGLTFTWIPVLFAYVGKFGRVLCVLFFLCLSFAGITSLIGHVQLTVITIKDLGCDFPPGLRTFGVISHPNLWNAFCYRYTHTHKSVNVSYYVGFSEKDSVWGFALMLSGLAMAMLIVVYGPMRYRKVIVNDFGVGDWKLPVVWVFMISVLVPLCGIGLIVWWAYDLIHDSKYWYHLTLDSVTTTLLEWTILFIILIISNAIAICRKVELFPKNKFVGYDPHNPDYVPADRLENDDLRFIVVSALSVNKENWPAEQTQV</sequence>
<dbReference type="InterPro" id="IPR000175">
    <property type="entry name" value="Na/ntran_symport"/>
</dbReference>
<dbReference type="AlphaFoldDB" id="A0A8E0S618"/>
<dbReference type="GO" id="GO:0016020">
    <property type="term" value="C:membrane"/>
    <property type="evidence" value="ECO:0007669"/>
    <property type="project" value="UniProtKB-SubCell"/>
</dbReference>
<evidence type="ECO:0000256" key="3">
    <source>
        <dbReference type="ARBA" id="ARBA00022692"/>
    </source>
</evidence>
<dbReference type="SUPFAM" id="SSF161070">
    <property type="entry name" value="SNF-like"/>
    <property type="match status" value="1"/>
</dbReference>
<dbReference type="EMBL" id="LUCM01002019">
    <property type="protein sequence ID" value="KAA0197961.1"/>
    <property type="molecule type" value="Genomic_DNA"/>
</dbReference>
<feature type="transmembrane region" description="Helical" evidence="7">
    <location>
        <begin position="333"/>
        <end position="353"/>
    </location>
</feature>
<dbReference type="PANTHER" id="PTHR42948:SF1">
    <property type="entry name" value="TRANSPORTER"/>
    <property type="match status" value="1"/>
</dbReference>
<proteinExistence type="predicted"/>
<dbReference type="OrthoDB" id="6581954at2759"/>
<keyword evidence="4 7" id="KW-1133">Transmembrane helix</keyword>
<evidence type="ECO:0000256" key="4">
    <source>
        <dbReference type="ARBA" id="ARBA00022989"/>
    </source>
</evidence>
<gene>
    <name evidence="8" type="ORF">FBUS_04220</name>
</gene>
<evidence type="ECO:0000256" key="6">
    <source>
        <dbReference type="PIRSR" id="PIRSR600175-1"/>
    </source>
</evidence>
<evidence type="ECO:0000256" key="7">
    <source>
        <dbReference type="SAM" id="Phobius"/>
    </source>
</evidence>
<protein>
    <submittedName>
        <fullName evidence="8">Sodium dependent neurotransmitter transporter</fullName>
    </submittedName>
</protein>
<keyword evidence="5 7" id="KW-0472">Membrane</keyword>
<comment type="caution">
    <text evidence="8">The sequence shown here is derived from an EMBL/GenBank/DDBJ whole genome shotgun (WGS) entry which is preliminary data.</text>
</comment>
<dbReference type="PROSITE" id="PS50267">
    <property type="entry name" value="NA_NEUROTRAN_SYMP_3"/>
    <property type="match status" value="1"/>
</dbReference>
<accession>A0A8E0S618</accession>
<keyword evidence="3 7" id="KW-0812">Transmembrane</keyword>
<evidence type="ECO:0000256" key="2">
    <source>
        <dbReference type="ARBA" id="ARBA00022448"/>
    </source>
</evidence>
<feature type="binding site" evidence="6">
    <location>
        <position position="348"/>
    </location>
    <ligand>
        <name>Na(+)</name>
        <dbReference type="ChEBI" id="CHEBI:29101"/>
        <label>1</label>
    </ligand>
</feature>
<feature type="transmembrane region" description="Helical" evidence="7">
    <location>
        <begin position="185"/>
        <end position="206"/>
    </location>
</feature>